<proteinExistence type="predicted"/>
<feature type="compositionally biased region" description="Basic and acidic residues" evidence="1">
    <location>
        <begin position="62"/>
        <end position="71"/>
    </location>
</feature>
<evidence type="ECO:0000313" key="3">
    <source>
        <dbReference type="Proteomes" id="UP001470230"/>
    </source>
</evidence>
<organism evidence="2 3">
    <name type="scientific">Tritrichomonas musculus</name>
    <dbReference type="NCBI Taxonomy" id="1915356"/>
    <lineage>
        <taxon>Eukaryota</taxon>
        <taxon>Metamonada</taxon>
        <taxon>Parabasalia</taxon>
        <taxon>Tritrichomonadida</taxon>
        <taxon>Tritrichomonadidae</taxon>
        <taxon>Tritrichomonas</taxon>
    </lineage>
</organism>
<dbReference type="EMBL" id="JAPFFF010000039">
    <property type="protein sequence ID" value="KAK8842012.1"/>
    <property type="molecule type" value="Genomic_DNA"/>
</dbReference>
<feature type="compositionally biased region" description="Polar residues" evidence="1">
    <location>
        <begin position="121"/>
        <end position="132"/>
    </location>
</feature>
<evidence type="ECO:0000256" key="1">
    <source>
        <dbReference type="SAM" id="MobiDB-lite"/>
    </source>
</evidence>
<reference evidence="2 3" key="1">
    <citation type="submission" date="2024-04" db="EMBL/GenBank/DDBJ databases">
        <title>Tritrichomonas musculus Genome.</title>
        <authorList>
            <person name="Alves-Ferreira E."/>
            <person name="Grigg M."/>
            <person name="Lorenzi H."/>
            <person name="Galac M."/>
        </authorList>
    </citation>
    <scope>NUCLEOTIDE SEQUENCE [LARGE SCALE GENOMIC DNA]</scope>
    <source>
        <strain evidence="2 3">EAF2021</strain>
    </source>
</reference>
<dbReference type="Proteomes" id="UP001470230">
    <property type="component" value="Unassembled WGS sequence"/>
</dbReference>
<protein>
    <submittedName>
        <fullName evidence="2">Uncharacterized protein</fullName>
    </submittedName>
</protein>
<comment type="caution">
    <text evidence="2">The sequence shown here is derived from an EMBL/GenBank/DDBJ whole genome shotgun (WGS) entry which is preliminary data.</text>
</comment>
<gene>
    <name evidence="2" type="ORF">M9Y10_026227</name>
</gene>
<sequence length="185" mass="21660">MITIQNHSPMPKNPPSPKTQQQQQPKSPPVKVRKGDKERKKKPRNILYTKIQNNRIPLHPPNQEKKRERAKTPTRAKAQPNRQVNSPINEEKPKQKQISKPRSKTPEKKTLRLDPVVNDQYKPSPNVLQNHGPTRDKLMAMIEQQRRMMINPHQRQIKNHPMHDQGKDQAVQKKVLNKVNRNVKV</sequence>
<feature type="region of interest" description="Disordered" evidence="1">
    <location>
        <begin position="1"/>
        <end position="132"/>
    </location>
</feature>
<keyword evidence="3" id="KW-1185">Reference proteome</keyword>
<accession>A0ABR2H8W1</accession>
<name>A0ABR2H8W1_9EUKA</name>
<evidence type="ECO:0000313" key="2">
    <source>
        <dbReference type="EMBL" id="KAK8842012.1"/>
    </source>
</evidence>